<comment type="caution">
    <text evidence="5">The sequence shown here is derived from an EMBL/GenBank/DDBJ whole genome shotgun (WGS) entry which is preliminary data.</text>
</comment>
<evidence type="ECO:0000256" key="1">
    <source>
        <dbReference type="ARBA" id="ARBA00001933"/>
    </source>
</evidence>
<dbReference type="CDD" id="cd01561">
    <property type="entry name" value="CBS_like"/>
    <property type="match status" value="1"/>
</dbReference>
<keyword evidence="3" id="KW-0663">Pyridoxal phosphate</keyword>
<evidence type="ECO:0000256" key="3">
    <source>
        <dbReference type="ARBA" id="ARBA00022898"/>
    </source>
</evidence>
<evidence type="ECO:0000256" key="2">
    <source>
        <dbReference type="ARBA" id="ARBA00007103"/>
    </source>
</evidence>
<sequence length="304" mass="32738">MSETTKTVCNNILATIGDTPLLLLEGVNRELPDGVSIYAKLEMYNPGRSVKDRAAYWMIKDAGTAGVLTHDKTIIDSTSGNTGIAYAMIGAVSGYRVKIVIPKNASIERKKIISAFGAEIVYSSPFDGSDGAIRYARALYNEAPDTYYMPDQYNNLSNWKAHYLTTGPEVIQQTKGRITHLIASVGTGGTIMGTGKALKEFNPNIRVIAIQPDDAMHGIEGLKHMASSIVPGIYDLSFPDDTIFVNTDDAYNWVKRLVRSEGLAVGHSSGAALAGAVAYAKTLTEGVIVVVFPDGGDRYLSHVI</sequence>
<dbReference type="Proteomes" id="UP000033423">
    <property type="component" value="Unassembled WGS sequence"/>
</dbReference>
<feature type="domain" description="Tryptophan synthase beta chain-like PALP" evidence="4">
    <location>
        <begin position="14"/>
        <end position="294"/>
    </location>
</feature>
<name>A0A0F3H0W8_9BACT</name>
<dbReference type="InterPro" id="IPR001216">
    <property type="entry name" value="P-phosphate_BS"/>
</dbReference>
<dbReference type="Pfam" id="PF00291">
    <property type="entry name" value="PALP"/>
    <property type="match status" value="1"/>
</dbReference>
<evidence type="ECO:0000313" key="5">
    <source>
        <dbReference type="EMBL" id="KJU87801.1"/>
    </source>
</evidence>
<dbReference type="FunFam" id="3.40.50.1100:FF:000003">
    <property type="entry name" value="Cystathionine beta-synthase"/>
    <property type="match status" value="1"/>
</dbReference>
<dbReference type="SUPFAM" id="SSF53686">
    <property type="entry name" value="Tryptophan synthase beta subunit-like PLP-dependent enzymes"/>
    <property type="match status" value="1"/>
</dbReference>
<dbReference type="Gene3D" id="3.40.50.1100">
    <property type="match status" value="2"/>
</dbReference>
<dbReference type="InterPro" id="IPR001926">
    <property type="entry name" value="TrpB-like_PALP"/>
</dbReference>
<reference evidence="5 6" key="1">
    <citation type="submission" date="2015-02" db="EMBL/GenBank/DDBJ databases">
        <title>Single-cell genomics of uncultivated deep-branching MTB reveals a conserved set of magnetosome genes.</title>
        <authorList>
            <person name="Kolinko S."/>
            <person name="Richter M."/>
            <person name="Glockner F.O."/>
            <person name="Brachmann A."/>
            <person name="Schuler D."/>
        </authorList>
    </citation>
    <scope>NUCLEOTIDE SEQUENCE [LARGE SCALE GENOMIC DNA]</scope>
    <source>
        <strain evidence="5">TM-1</strain>
    </source>
</reference>
<dbReference type="PANTHER" id="PTHR10314">
    <property type="entry name" value="CYSTATHIONINE BETA-SYNTHASE"/>
    <property type="match status" value="1"/>
</dbReference>
<dbReference type="EMBL" id="LACI01000001">
    <property type="protein sequence ID" value="KJU87801.1"/>
    <property type="molecule type" value="Genomic_DNA"/>
</dbReference>
<organism evidence="5 6">
    <name type="scientific">Candidatus Magnetobacterium bavaricum</name>
    <dbReference type="NCBI Taxonomy" id="29290"/>
    <lineage>
        <taxon>Bacteria</taxon>
        <taxon>Pseudomonadati</taxon>
        <taxon>Nitrospirota</taxon>
        <taxon>Thermodesulfovibrionia</taxon>
        <taxon>Thermodesulfovibrionales</taxon>
        <taxon>Candidatus Magnetobacteriaceae</taxon>
        <taxon>Candidatus Magnetobacterium</taxon>
    </lineage>
</organism>
<evidence type="ECO:0000313" key="6">
    <source>
        <dbReference type="Proteomes" id="UP000033423"/>
    </source>
</evidence>
<evidence type="ECO:0000259" key="4">
    <source>
        <dbReference type="Pfam" id="PF00291"/>
    </source>
</evidence>
<keyword evidence="6" id="KW-1185">Reference proteome</keyword>
<accession>A0A0F3H0W8</accession>
<dbReference type="GO" id="GO:0016765">
    <property type="term" value="F:transferase activity, transferring alkyl or aryl (other than methyl) groups"/>
    <property type="evidence" value="ECO:0007669"/>
    <property type="project" value="UniProtKB-ARBA"/>
</dbReference>
<comment type="similarity">
    <text evidence="2">Belongs to the cysteine synthase/cystathionine beta-synthase family.</text>
</comment>
<dbReference type="PROSITE" id="PS00901">
    <property type="entry name" value="CYS_SYNTHASE"/>
    <property type="match status" value="1"/>
</dbReference>
<dbReference type="InterPro" id="IPR050214">
    <property type="entry name" value="Cys_Synth/Cystath_Beta-Synth"/>
</dbReference>
<dbReference type="AlphaFoldDB" id="A0A0F3H0W8"/>
<dbReference type="GO" id="GO:0006535">
    <property type="term" value="P:cysteine biosynthetic process from serine"/>
    <property type="evidence" value="ECO:0007669"/>
    <property type="project" value="InterPro"/>
</dbReference>
<protein>
    <submittedName>
        <fullName evidence="5">Cysteine synthase B</fullName>
    </submittedName>
</protein>
<gene>
    <name evidence="5" type="ORF">MBAV_000002</name>
</gene>
<dbReference type="InterPro" id="IPR036052">
    <property type="entry name" value="TrpB-like_PALP_sf"/>
</dbReference>
<comment type="cofactor">
    <cofactor evidence="1">
        <name>pyridoxal 5'-phosphate</name>
        <dbReference type="ChEBI" id="CHEBI:597326"/>
    </cofactor>
</comment>
<proteinExistence type="inferred from homology"/>